<dbReference type="GO" id="GO:0055085">
    <property type="term" value="P:transmembrane transport"/>
    <property type="evidence" value="ECO:0007669"/>
    <property type="project" value="UniProtKB-ARBA"/>
</dbReference>
<keyword evidence="5 7" id="KW-0067">ATP-binding</keyword>
<dbReference type="Pfam" id="PF00005">
    <property type="entry name" value="ABC_tran"/>
    <property type="match status" value="1"/>
</dbReference>
<organism evidence="7 8">
    <name type="scientific">Mesorhizobium australicum</name>
    <dbReference type="NCBI Taxonomy" id="536018"/>
    <lineage>
        <taxon>Bacteria</taxon>
        <taxon>Pseudomonadati</taxon>
        <taxon>Pseudomonadota</taxon>
        <taxon>Alphaproteobacteria</taxon>
        <taxon>Hyphomicrobiales</taxon>
        <taxon>Phyllobacteriaceae</taxon>
        <taxon>Mesorhizobium</taxon>
    </lineage>
</organism>
<dbReference type="GO" id="GO:0005886">
    <property type="term" value="C:plasma membrane"/>
    <property type="evidence" value="ECO:0007669"/>
    <property type="project" value="UniProtKB-SubCell"/>
</dbReference>
<comment type="subcellular location">
    <subcellularLocation>
        <location evidence="1">Cell inner membrane</location>
        <topology evidence="1">Peripheral membrane protein</topology>
    </subcellularLocation>
</comment>
<keyword evidence="4" id="KW-0547">Nucleotide-binding</keyword>
<dbReference type="SMART" id="SM00382">
    <property type="entry name" value="AAA"/>
    <property type="match status" value="1"/>
</dbReference>
<dbReference type="InterPro" id="IPR013563">
    <property type="entry name" value="Oligopep_ABC_C"/>
</dbReference>
<dbReference type="FunFam" id="3.40.50.300:FF:000016">
    <property type="entry name" value="Oligopeptide ABC transporter ATP-binding component"/>
    <property type="match status" value="1"/>
</dbReference>
<dbReference type="Proteomes" id="UP000193083">
    <property type="component" value="Unassembled WGS sequence"/>
</dbReference>
<reference evidence="7 8" key="1">
    <citation type="submission" date="2017-04" db="EMBL/GenBank/DDBJ databases">
        <authorList>
            <person name="Afonso C.L."/>
            <person name="Miller P.J."/>
            <person name="Scott M.A."/>
            <person name="Spackman E."/>
            <person name="Goraichik I."/>
            <person name="Dimitrov K.M."/>
            <person name="Suarez D.L."/>
            <person name="Swayne D.E."/>
        </authorList>
    </citation>
    <scope>NUCLEOTIDE SEQUENCE [LARGE SCALE GENOMIC DNA]</scope>
    <source>
        <strain evidence="7 8">B5P</strain>
    </source>
</reference>
<dbReference type="AlphaFoldDB" id="A0A1X7PWZ6"/>
<evidence type="ECO:0000256" key="3">
    <source>
        <dbReference type="ARBA" id="ARBA00022448"/>
    </source>
</evidence>
<dbReference type="InterPro" id="IPR003439">
    <property type="entry name" value="ABC_transporter-like_ATP-bd"/>
</dbReference>
<dbReference type="Gene3D" id="3.40.50.300">
    <property type="entry name" value="P-loop containing nucleotide triphosphate hydrolases"/>
    <property type="match status" value="1"/>
</dbReference>
<dbReference type="RefSeq" id="WP_210191394.1">
    <property type="nucleotide sequence ID" value="NZ_FXBL01000004.1"/>
</dbReference>
<comment type="similarity">
    <text evidence="2">Belongs to the ABC transporter superfamily.</text>
</comment>
<evidence type="ECO:0000256" key="1">
    <source>
        <dbReference type="ARBA" id="ARBA00004417"/>
    </source>
</evidence>
<dbReference type="InterPro" id="IPR017871">
    <property type="entry name" value="ABC_transporter-like_CS"/>
</dbReference>
<evidence type="ECO:0000313" key="8">
    <source>
        <dbReference type="Proteomes" id="UP000193083"/>
    </source>
</evidence>
<dbReference type="GO" id="GO:0015833">
    <property type="term" value="P:peptide transport"/>
    <property type="evidence" value="ECO:0007669"/>
    <property type="project" value="InterPro"/>
</dbReference>
<evidence type="ECO:0000313" key="7">
    <source>
        <dbReference type="EMBL" id="SMH55887.1"/>
    </source>
</evidence>
<dbReference type="PROSITE" id="PS00211">
    <property type="entry name" value="ABC_TRANSPORTER_1"/>
    <property type="match status" value="1"/>
</dbReference>
<sequence length="340" mass="37224">MSEEALLEIRDLDVTYWRRSLFGLKGRAFQAVRGANLSIRAGETLGLVGESGSGKSSIANTVLGLVPANGGSIRFGDVELTSMNTRYPPAVRSQIQAVFQDPYSSLNPSMTVEDIVTEPLRVHTTMSRAERRARAIELLRLVSLSEEHLERHPHQFSGGQRQRIAIASALALTPKLIVLDEPVSALDVSTQNQIINLLYERRDALGIAYLLIAHDLALVHHISDRIAVMYLGHIVEEGPSDRVYRSPAHPYTKALLDAVPLLDPEAQRRRRATRKAAPVKEAPRVATQGCPYRNRCPFVMPRCAEEMPPAYPVEGGGTAACFLLDRTASPGGPANRSVPA</sequence>
<dbReference type="SUPFAM" id="SSF52540">
    <property type="entry name" value="P-loop containing nucleoside triphosphate hydrolases"/>
    <property type="match status" value="1"/>
</dbReference>
<keyword evidence="8" id="KW-1185">Reference proteome</keyword>
<name>A0A1X7PWZ6_9HYPH</name>
<keyword evidence="3" id="KW-0813">Transport</keyword>
<dbReference type="NCBIfam" id="TIGR01727">
    <property type="entry name" value="oligo_HPY"/>
    <property type="match status" value="1"/>
</dbReference>
<proteinExistence type="inferred from homology"/>
<evidence type="ECO:0000256" key="4">
    <source>
        <dbReference type="ARBA" id="ARBA00022741"/>
    </source>
</evidence>
<dbReference type="PANTHER" id="PTHR43776">
    <property type="entry name" value="TRANSPORT ATP-BINDING PROTEIN"/>
    <property type="match status" value="1"/>
</dbReference>
<evidence type="ECO:0000256" key="5">
    <source>
        <dbReference type="ARBA" id="ARBA00022840"/>
    </source>
</evidence>
<feature type="domain" description="ABC transporter" evidence="6">
    <location>
        <begin position="9"/>
        <end position="256"/>
    </location>
</feature>
<dbReference type="EMBL" id="FXBL01000004">
    <property type="protein sequence ID" value="SMH55887.1"/>
    <property type="molecule type" value="Genomic_DNA"/>
</dbReference>
<dbReference type="InterPro" id="IPR050319">
    <property type="entry name" value="ABC_transp_ATP-bind"/>
</dbReference>
<accession>A0A1X7PWZ6</accession>
<dbReference type="Pfam" id="PF08352">
    <property type="entry name" value="oligo_HPY"/>
    <property type="match status" value="1"/>
</dbReference>
<dbReference type="InterPro" id="IPR027417">
    <property type="entry name" value="P-loop_NTPase"/>
</dbReference>
<evidence type="ECO:0000259" key="6">
    <source>
        <dbReference type="PROSITE" id="PS50893"/>
    </source>
</evidence>
<dbReference type="GO" id="GO:0005524">
    <property type="term" value="F:ATP binding"/>
    <property type="evidence" value="ECO:0007669"/>
    <property type="project" value="UniProtKB-KW"/>
</dbReference>
<evidence type="ECO:0000256" key="2">
    <source>
        <dbReference type="ARBA" id="ARBA00005417"/>
    </source>
</evidence>
<dbReference type="PROSITE" id="PS50893">
    <property type="entry name" value="ABC_TRANSPORTER_2"/>
    <property type="match status" value="1"/>
</dbReference>
<dbReference type="CDD" id="cd03257">
    <property type="entry name" value="ABC_NikE_OppD_transporters"/>
    <property type="match status" value="1"/>
</dbReference>
<dbReference type="GO" id="GO:0016887">
    <property type="term" value="F:ATP hydrolysis activity"/>
    <property type="evidence" value="ECO:0007669"/>
    <property type="project" value="InterPro"/>
</dbReference>
<dbReference type="InterPro" id="IPR003593">
    <property type="entry name" value="AAA+_ATPase"/>
</dbReference>
<protein>
    <submittedName>
        <fullName evidence="7">Peptide/nickel transport system ATP-binding protein</fullName>
    </submittedName>
</protein>
<gene>
    <name evidence="7" type="ORF">SAMN02982922_5415</name>
</gene>